<accession>A0A6N7EKI4</accession>
<dbReference type="Gene3D" id="3.40.80.10">
    <property type="entry name" value="Peptidoglycan recognition protein-like"/>
    <property type="match status" value="1"/>
</dbReference>
<dbReference type="SUPFAM" id="SSF69318">
    <property type="entry name" value="Integrin alpha N-terminal domain"/>
    <property type="match status" value="1"/>
</dbReference>
<feature type="signal peptide" evidence="3">
    <location>
        <begin position="1"/>
        <end position="27"/>
    </location>
</feature>
<dbReference type="EMBL" id="WHPC01000042">
    <property type="protein sequence ID" value="MPV37598.1"/>
    <property type="molecule type" value="Genomic_DNA"/>
</dbReference>
<gene>
    <name evidence="5" type="ORF">GB881_11210</name>
</gene>
<feature type="domain" description="Peptidoglycan recognition protein family" evidence="4">
    <location>
        <begin position="290"/>
        <end position="446"/>
    </location>
</feature>
<comment type="similarity">
    <text evidence="1">Belongs to the N-acetylmuramoyl-L-alanine amidase 2 family.</text>
</comment>
<dbReference type="PANTHER" id="PTHR11022:SF41">
    <property type="entry name" value="PEPTIDOGLYCAN-RECOGNITION PROTEIN LC-RELATED"/>
    <property type="match status" value="1"/>
</dbReference>
<protein>
    <recommendedName>
        <fullName evidence="4">Peptidoglycan recognition protein family domain-containing protein</fullName>
    </recommendedName>
</protein>
<evidence type="ECO:0000313" key="6">
    <source>
        <dbReference type="Proteomes" id="UP000437709"/>
    </source>
</evidence>
<dbReference type="InterPro" id="IPR015510">
    <property type="entry name" value="PGRP"/>
</dbReference>
<dbReference type="PANTHER" id="PTHR11022">
    <property type="entry name" value="PEPTIDOGLYCAN RECOGNITION PROTEIN"/>
    <property type="match status" value="1"/>
</dbReference>
<name>A0A6N7EKI4_9MICO</name>
<dbReference type="InterPro" id="IPR006619">
    <property type="entry name" value="PGRP_domain_met/bac"/>
</dbReference>
<organism evidence="5 6">
    <name type="scientific">Georgenia subflava</name>
    <dbReference type="NCBI Taxonomy" id="1622177"/>
    <lineage>
        <taxon>Bacteria</taxon>
        <taxon>Bacillati</taxon>
        <taxon>Actinomycetota</taxon>
        <taxon>Actinomycetes</taxon>
        <taxon>Micrococcales</taxon>
        <taxon>Bogoriellaceae</taxon>
        <taxon>Georgenia</taxon>
    </lineage>
</organism>
<feature type="region of interest" description="Disordered" evidence="2">
    <location>
        <begin position="211"/>
        <end position="236"/>
    </location>
</feature>
<dbReference type="SUPFAM" id="SSF55846">
    <property type="entry name" value="N-acetylmuramoyl-L-alanine amidase-like"/>
    <property type="match status" value="1"/>
</dbReference>
<feature type="chain" id="PRO_5026978433" description="Peptidoglycan recognition protein family domain-containing protein" evidence="3">
    <location>
        <begin position="28"/>
        <end position="714"/>
    </location>
</feature>
<evidence type="ECO:0000259" key="4">
    <source>
        <dbReference type="SMART" id="SM00701"/>
    </source>
</evidence>
<evidence type="ECO:0000313" key="5">
    <source>
        <dbReference type="EMBL" id="MPV37598.1"/>
    </source>
</evidence>
<dbReference type="InterPro" id="IPR002502">
    <property type="entry name" value="Amidase_domain"/>
</dbReference>
<dbReference type="RefSeq" id="WP_152815768.1">
    <property type="nucleotide sequence ID" value="NZ_VUKD01000005.1"/>
</dbReference>
<dbReference type="Pfam" id="PF01510">
    <property type="entry name" value="Amidase_2"/>
    <property type="match status" value="1"/>
</dbReference>
<dbReference type="InterPro" id="IPR028994">
    <property type="entry name" value="Integrin_alpha_N"/>
</dbReference>
<dbReference type="GO" id="GO:0009253">
    <property type="term" value="P:peptidoglycan catabolic process"/>
    <property type="evidence" value="ECO:0007669"/>
    <property type="project" value="InterPro"/>
</dbReference>
<dbReference type="OrthoDB" id="514320at2"/>
<comment type="caution">
    <text evidence="5">The sequence shown here is derived from an EMBL/GenBank/DDBJ whole genome shotgun (WGS) entry which is preliminary data.</text>
</comment>
<dbReference type="AlphaFoldDB" id="A0A6N7EKI4"/>
<evidence type="ECO:0000256" key="2">
    <source>
        <dbReference type="SAM" id="MobiDB-lite"/>
    </source>
</evidence>
<dbReference type="GO" id="GO:0008745">
    <property type="term" value="F:N-acetylmuramoyl-L-alanine amidase activity"/>
    <property type="evidence" value="ECO:0007669"/>
    <property type="project" value="InterPro"/>
</dbReference>
<evidence type="ECO:0000256" key="1">
    <source>
        <dbReference type="ARBA" id="ARBA00007553"/>
    </source>
</evidence>
<sequence>MLVRRTTATAAVTGLILATVAALPAQAETGASEAPPEPVTVIPLTDGAGTRTEVAVEGIDRLGDAATHTADGSVEAAGLRVIGGGAGIATVRGMMPATGAQAADLDKIAVLTEPIATAEFMVAGLTWENGEHLPMGSRVFLRVLEDGGWSDWLETETEAGADAEVGGDAARVGTDPFVTGGAEAVQIQVTGDAAELPASLEVSLIPANPDVSERVVDSPSQPRELPESEATATTEPAAFTSLGTSSRQVVTVGYTTASTVPTATTVATKANTVATANTLALAPTSLARRPAITSRSGWGADESIMTWPRQNAPLKATVVHHTAGTNNYGPAESASIVRGIYRYHTVSRQWGDIGYNFLIDKWGNIFEGRSGSLAAPAGQMVVAGHARPFNTSTMGVSVMGNFAPGNGNVPPARQAPLYAMSEVIAWQYSRAGIDMDSPSGLISNGTPTRPAGQNLPRIFGHKEVSATSCPGLFQGDLSALSATVDAKLPQLFYLNNSFSPTADVSFRYGPKGTEVFVGDWDGDGIDTIAVRSGTVFSVNNSNAFTDTADVVFAYGKPGDVILVGDWDGDGKDTLAVRRGREYHVRNSVTSGPADKIVAYGKPEDQVLVGDWDGEGQDTFAVRRGAQYFVKNSIAPGEADQTVVYGKSGDTVMVGDWNGNGLDTLAVRRGAEYHIKNSIAPGRADIQVVYGRPADLVVVGDWNGDDKDTLGVRRP</sequence>
<keyword evidence="3" id="KW-0732">Signal</keyword>
<dbReference type="Proteomes" id="UP000437709">
    <property type="component" value="Unassembled WGS sequence"/>
</dbReference>
<reference evidence="5 6" key="1">
    <citation type="submission" date="2019-10" db="EMBL/GenBank/DDBJ databases">
        <title>Georgenia wutianyii sp. nov. and Georgenia yuyongxinii sp. nov. isolated from plateau pika (Ochotona curzoniae) in the Qinghai-Tibet plateau of China.</title>
        <authorList>
            <person name="Tian Z."/>
        </authorList>
    </citation>
    <scope>NUCLEOTIDE SEQUENCE [LARGE SCALE GENOMIC DNA]</scope>
    <source>
        <strain evidence="5 6">JCM 19765</strain>
    </source>
</reference>
<proteinExistence type="inferred from homology"/>
<dbReference type="SMART" id="SM00701">
    <property type="entry name" value="PGRP"/>
    <property type="match status" value="1"/>
</dbReference>
<dbReference type="GO" id="GO:0008270">
    <property type="term" value="F:zinc ion binding"/>
    <property type="evidence" value="ECO:0007669"/>
    <property type="project" value="InterPro"/>
</dbReference>
<keyword evidence="6" id="KW-1185">Reference proteome</keyword>
<dbReference type="InterPro" id="IPR036505">
    <property type="entry name" value="Amidase/PGRP_sf"/>
</dbReference>
<dbReference type="CDD" id="cd06583">
    <property type="entry name" value="PGRP"/>
    <property type="match status" value="1"/>
</dbReference>
<evidence type="ECO:0000256" key="3">
    <source>
        <dbReference type="SAM" id="SignalP"/>
    </source>
</evidence>